<dbReference type="EMBL" id="RCDA01000001">
    <property type="protein sequence ID" value="RLK50180.1"/>
    <property type="molecule type" value="Genomic_DNA"/>
</dbReference>
<keyword evidence="1" id="KW-0472">Membrane</keyword>
<dbReference type="AlphaFoldDB" id="A0A498CB04"/>
<dbReference type="RefSeq" id="WP_147436912.1">
    <property type="nucleotide sequence ID" value="NZ_RCDA01000001.1"/>
</dbReference>
<reference evidence="2 3" key="1">
    <citation type="submission" date="2018-10" db="EMBL/GenBank/DDBJ databases">
        <title>Genomic Encyclopedia of Type Strains, Phase IV (KMG-IV): sequencing the most valuable type-strain genomes for metagenomic binning, comparative biology and taxonomic classification.</title>
        <authorList>
            <person name="Goeker M."/>
        </authorList>
    </citation>
    <scope>NUCLEOTIDE SEQUENCE [LARGE SCALE GENOMIC DNA]</scope>
    <source>
        <strain evidence="2 3">DSM 12769</strain>
    </source>
</reference>
<feature type="transmembrane region" description="Helical" evidence="1">
    <location>
        <begin position="7"/>
        <end position="30"/>
    </location>
</feature>
<protein>
    <submittedName>
        <fullName evidence="2">Uncharacterized protein</fullName>
    </submittedName>
</protein>
<name>A0A498CB04_9GAMM</name>
<keyword evidence="3" id="KW-1185">Reference proteome</keyword>
<accession>A0A498CB04</accession>
<gene>
    <name evidence="2" type="ORF">DFR31_0069</name>
</gene>
<keyword evidence="1" id="KW-0812">Transmembrane</keyword>
<keyword evidence="1" id="KW-1133">Transmembrane helix</keyword>
<sequence>MRLRPVDWLIGVGFALGCAACLVVTVVLLGNGVLGLLGRGEAVLGSPGDHWPVMVVLAGLLLPLVLWGMARRNHTGE</sequence>
<dbReference type="Proteomes" id="UP000275461">
    <property type="component" value="Unassembled WGS sequence"/>
</dbReference>
<organism evidence="2 3">
    <name type="scientific">Alkalispirillum mobile</name>
    <dbReference type="NCBI Taxonomy" id="85925"/>
    <lineage>
        <taxon>Bacteria</taxon>
        <taxon>Pseudomonadati</taxon>
        <taxon>Pseudomonadota</taxon>
        <taxon>Gammaproteobacteria</taxon>
        <taxon>Chromatiales</taxon>
        <taxon>Ectothiorhodospiraceae</taxon>
        <taxon>Alkalispirillum</taxon>
    </lineage>
</organism>
<comment type="caution">
    <text evidence="2">The sequence shown here is derived from an EMBL/GenBank/DDBJ whole genome shotgun (WGS) entry which is preliminary data.</text>
</comment>
<evidence type="ECO:0000313" key="2">
    <source>
        <dbReference type="EMBL" id="RLK50180.1"/>
    </source>
</evidence>
<proteinExistence type="predicted"/>
<dbReference type="PROSITE" id="PS51257">
    <property type="entry name" value="PROKAR_LIPOPROTEIN"/>
    <property type="match status" value="1"/>
</dbReference>
<feature type="transmembrane region" description="Helical" evidence="1">
    <location>
        <begin position="50"/>
        <end position="70"/>
    </location>
</feature>
<evidence type="ECO:0000256" key="1">
    <source>
        <dbReference type="SAM" id="Phobius"/>
    </source>
</evidence>
<evidence type="ECO:0000313" key="3">
    <source>
        <dbReference type="Proteomes" id="UP000275461"/>
    </source>
</evidence>